<evidence type="ECO:0000313" key="2">
    <source>
        <dbReference type="Proteomes" id="UP000775213"/>
    </source>
</evidence>
<dbReference type="EMBL" id="JAGFBR010000015">
    <property type="protein sequence ID" value="KAH0454402.1"/>
    <property type="molecule type" value="Genomic_DNA"/>
</dbReference>
<reference evidence="1 2" key="1">
    <citation type="journal article" date="2021" name="Hortic Res">
        <title>Chromosome-scale assembly of the Dendrobium chrysotoxum genome enhances the understanding of orchid evolution.</title>
        <authorList>
            <person name="Zhang Y."/>
            <person name="Zhang G.Q."/>
            <person name="Zhang D."/>
            <person name="Liu X.D."/>
            <person name="Xu X.Y."/>
            <person name="Sun W.H."/>
            <person name="Yu X."/>
            <person name="Zhu X."/>
            <person name="Wang Z.W."/>
            <person name="Zhao X."/>
            <person name="Zhong W.Y."/>
            <person name="Chen H."/>
            <person name="Yin W.L."/>
            <person name="Huang T."/>
            <person name="Niu S.C."/>
            <person name="Liu Z.J."/>
        </authorList>
    </citation>
    <scope>NUCLEOTIDE SEQUENCE [LARGE SCALE GENOMIC DNA]</scope>
    <source>
        <strain evidence="1">Lindl</strain>
    </source>
</reference>
<organism evidence="1 2">
    <name type="scientific">Dendrobium chrysotoxum</name>
    <name type="common">Orchid</name>
    <dbReference type="NCBI Taxonomy" id="161865"/>
    <lineage>
        <taxon>Eukaryota</taxon>
        <taxon>Viridiplantae</taxon>
        <taxon>Streptophyta</taxon>
        <taxon>Embryophyta</taxon>
        <taxon>Tracheophyta</taxon>
        <taxon>Spermatophyta</taxon>
        <taxon>Magnoliopsida</taxon>
        <taxon>Liliopsida</taxon>
        <taxon>Asparagales</taxon>
        <taxon>Orchidaceae</taxon>
        <taxon>Epidendroideae</taxon>
        <taxon>Malaxideae</taxon>
        <taxon>Dendrobiinae</taxon>
        <taxon>Dendrobium</taxon>
    </lineage>
</organism>
<comment type="caution">
    <text evidence="1">The sequence shown here is derived from an EMBL/GenBank/DDBJ whole genome shotgun (WGS) entry which is preliminary data.</text>
</comment>
<gene>
    <name evidence="1" type="ORF">IEQ34_016326</name>
</gene>
<keyword evidence="2" id="KW-1185">Reference proteome</keyword>
<protein>
    <submittedName>
        <fullName evidence="1">Uncharacterized protein</fullName>
    </submittedName>
</protein>
<dbReference type="Proteomes" id="UP000775213">
    <property type="component" value="Unassembled WGS sequence"/>
</dbReference>
<sequence length="86" mass="10199">MFDPKPIVRLAILCSHLFRYWFPLDIDSDFSPSGKVMLLPKVDCRSYSQELIHFEDILDECVANIDSLLYDNEFINYLRDYPDNFT</sequence>
<name>A0AAV7GF12_DENCH</name>
<evidence type="ECO:0000313" key="1">
    <source>
        <dbReference type="EMBL" id="KAH0454402.1"/>
    </source>
</evidence>
<accession>A0AAV7GF12</accession>
<proteinExistence type="predicted"/>
<dbReference type="AlphaFoldDB" id="A0AAV7GF12"/>